<dbReference type="Gene3D" id="1.10.10.10">
    <property type="entry name" value="Winged helix-like DNA-binding domain superfamily/Winged helix DNA-binding domain"/>
    <property type="match status" value="1"/>
</dbReference>
<dbReference type="PANTHER" id="PTHR30419">
    <property type="entry name" value="HTH-TYPE TRANSCRIPTIONAL REGULATOR YBHD"/>
    <property type="match status" value="1"/>
</dbReference>
<evidence type="ECO:0000313" key="6">
    <source>
        <dbReference type="EMBL" id="SER16892.1"/>
    </source>
</evidence>
<dbReference type="GO" id="GO:0005829">
    <property type="term" value="C:cytosol"/>
    <property type="evidence" value="ECO:0007669"/>
    <property type="project" value="TreeGrafter"/>
</dbReference>
<comment type="caution">
    <text evidence="6">The sequence shown here is derived from an EMBL/GenBank/DDBJ whole genome shotgun (WGS) entry which is preliminary data.</text>
</comment>
<evidence type="ECO:0000259" key="5">
    <source>
        <dbReference type="PROSITE" id="PS50931"/>
    </source>
</evidence>
<dbReference type="Pfam" id="PF00126">
    <property type="entry name" value="HTH_1"/>
    <property type="match status" value="1"/>
</dbReference>
<sequence length="297" mass="34082">MELRQLRYFLKAKELLNFTEASKHLFITQSTLSQQIKQLEEEIGQPLFDRIGKRIALTEAGELFSVYAERSIRAAEDGKLLLEDLEGLKTGVLRIGLTWGLKSLVLSSLTIFTQTYPEVKIEVTFGTTNELMQYLEKQYIDFALTFFDGAHEENFVYKTVLISDMAFMVAKDSSLALLKEIRLKEIEQYRLALPVQGFSTRNFLDREFEKYNIQPNIAIETNQTSMIIDLVKKGAYQTVLTYATVHGEGNLHAIPIVDSDMKREAVVIQLKDSYLKKSVRVFVDLLMNENKEELNTL</sequence>
<dbReference type="KEGG" id="mpw:MPR_1179"/>
<gene>
    <name evidence="6" type="ORF">SAMN04488089_11066</name>
</gene>
<dbReference type="RefSeq" id="WP_041890175.1">
    <property type="nucleotide sequence ID" value="NZ_CP010817.1"/>
</dbReference>
<dbReference type="SUPFAM" id="SSF53850">
    <property type="entry name" value="Periplasmic binding protein-like II"/>
    <property type="match status" value="1"/>
</dbReference>
<dbReference type="InterPro" id="IPR036388">
    <property type="entry name" value="WH-like_DNA-bd_sf"/>
</dbReference>
<dbReference type="CDD" id="cd05466">
    <property type="entry name" value="PBP2_LTTR_substrate"/>
    <property type="match status" value="1"/>
</dbReference>
<dbReference type="SUPFAM" id="SSF46785">
    <property type="entry name" value="Winged helix' DNA-binding domain"/>
    <property type="match status" value="1"/>
</dbReference>
<evidence type="ECO:0000256" key="1">
    <source>
        <dbReference type="ARBA" id="ARBA00009437"/>
    </source>
</evidence>
<keyword evidence="2" id="KW-0805">Transcription regulation</keyword>
<dbReference type="EMBL" id="FOFY01000010">
    <property type="protein sequence ID" value="SER16892.1"/>
    <property type="molecule type" value="Genomic_DNA"/>
</dbReference>
<feature type="domain" description="HTH lysR-type" evidence="5">
    <location>
        <begin position="1"/>
        <end position="58"/>
    </location>
</feature>
<dbReference type="PANTHER" id="PTHR30419:SF8">
    <property type="entry name" value="NITROGEN ASSIMILATION TRANSCRIPTIONAL ACTIVATOR-RELATED"/>
    <property type="match status" value="1"/>
</dbReference>
<protein>
    <submittedName>
        <fullName evidence="6">LysR family transcriptional regulator, cyn operon transcriptional activator</fullName>
    </submittedName>
</protein>
<organism evidence="6 7">
    <name type="scientific">Myroides profundi</name>
    <dbReference type="NCBI Taxonomy" id="480520"/>
    <lineage>
        <taxon>Bacteria</taxon>
        <taxon>Pseudomonadati</taxon>
        <taxon>Bacteroidota</taxon>
        <taxon>Flavobacteriia</taxon>
        <taxon>Flavobacteriales</taxon>
        <taxon>Flavobacteriaceae</taxon>
        <taxon>Myroides</taxon>
    </lineage>
</organism>
<dbReference type="InterPro" id="IPR005119">
    <property type="entry name" value="LysR_subst-bd"/>
</dbReference>
<dbReference type="GO" id="GO:0003677">
    <property type="term" value="F:DNA binding"/>
    <property type="evidence" value="ECO:0007669"/>
    <property type="project" value="UniProtKB-KW"/>
</dbReference>
<dbReference type="InterPro" id="IPR050950">
    <property type="entry name" value="HTH-type_LysR_regulators"/>
</dbReference>
<evidence type="ECO:0000256" key="2">
    <source>
        <dbReference type="ARBA" id="ARBA00023015"/>
    </source>
</evidence>
<accession>A0AAJ4W6X7</accession>
<evidence type="ECO:0000256" key="3">
    <source>
        <dbReference type="ARBA" id="ARBA00023125"/>
    </source>
</evidence>
<dbReference type="Pfam" id="PF03466">
    <property type="entry name" value="LysR_substrate"/>
    <property type="match status" value="1"/>
</dbReference>
<evidence type="ECO:0000313" key="7">
    <source>
        <dbReference type="Proteomes" id="UP000183496"/>
    </source>
</evidence>
<reference evidence="6 7" key="1">
    <citation type="submission" date="2016-10" db="EMBL/GenBank/DDBJ databases">
        <authorList>
            <person name="Varghese N."/>
            <person name="Submissions S."/>
        </authorList>
    </citation>
    <scope>NUCLEOTIDE SEQUENCE [LARGE SCALE GENOMIC DNA]</scope>
    <source>
        <strain evidence="7">DSM 19823 / KCTC 23066 / CCTCC M 208030 / D25</strain>
    </source>
</reference>
<dbReference type="PROSITE" id="PS50931">
    <property type="entry name" value="HTH_LYSR"/>
    <property type="match status" value="1"/>
</dbReference>
<keyword evidence="7" id="KW-1185">Reference proteome</keyword>
<dbReference type="GO" id="GO:0003700">
    <property type="term" value="F:DNA-binding transcription factor activity"/>
    <property type="evidence" value="ECO:0007669"/>
    <property type="project" value="InterPro"/>
</dbReference>
<dbReference type="Gene3D" id="3.40.190.290">
    <property type="match status" value="1"/>
</dbReference>
<comment type="similarity">
    <text evidence="1">Belongs to the LysR transcriptional regulatory family.</text>
</comment>
<dbReference type="InterPro" id="IPR036390">
    <property type="entry name" value="WH_DNA-bd_sf"/>
</dbReference>
<dbReference type="FunFam" id="1.10.10.10:FF:000001">
    <property type="entry name" value="LysR family transcriptional regulator"/>
    <property type="match status" value="1"/>
</dbReference>
<dbReference type="InterPro" id="IPR000847">
    <property type="entry name" value="LysR_HTH_N"/>
</dbReference>
<proteinExistence type="inferred from homology"/>
<dbReference type="AlphaFoldDB" id="A0AAJ4W6X7"/>
<keyword evidence="3" id="KW-0238">DNA-binding</keyword>
<dbReference type="Proteomes" id="UP000183496">
    <property type="component" value="Unassembled WGS sequence"/>
</dbReference>
<keyword evidence="4" id="KW-0804">Transcription</keyword>
<name>A0AAJ4W6X7_MYRPR</name>
<evidence type="ECO:0000256" key="4">
    <source>
        <dbReference type="ARBA" id="ARBA00023163"/>
    </source>
</evidence>
<dbReference type="PRINTS" id="PR00039">
    <property type="entry name" value="HTHLYSR"/>
</dbReference>